<proteinExistence type="predicted"/>
<dbReference type="EMBL" id="CM047580">
    <property type="protein sequence ID" value="KAI9922177.1"/>
    <property type="molecule type" value="Genomic_DNA"/>
</dbReference>
<dbReference type="Proteomes" id="UP001163321">
    <property type="component" value="Chromosome 1"/>
</dbReference>
<keyword evidence="2" id="KW-1185">Reference proteome</keyword>
<comment type="caution">
    <text evidence="1">The sequence shown here is derived from an EMBL/GenBank/DDBJ whole genome shotgun (WGS) entry which is preliminary data.</text>
</comment>
<sequence>MLMILCRFDRQRPIAWTGAISACWIRNTSKRRWMGPHLKAIIDSKGTVVPNLDYRNIHRRVLKVNNYGGKRTKSSFSVKWIHDDAKDARNALIDCSLSR</sequence>
<evidence type="ECO:0000313" key="1">
    <source>
        <dbReference type="EMBL" id="KAI9922177.1"/>
    </source>
</evidence>
<reference evidence="1 2" key="1">
    <citation type="journal article" date="2022" name="bioRxiv">
        <title>The genome of the oomycete Peronosclerospora sorghi, a cosmopolitan pathogen of maize and sorghum, is inflated with dispersed pseudogenes.</title>
        <authorList>
            <person name="Fletcher K."/>
            <person name="Martin F."/>
            <person name="Isakeit T."/>
            <person name="Cavanaugh K."/>
            <person name="Magill C."/>
            <person name="Michelmore R."/>
        </authorList>
    </citation>
    <scope>NUCLEOTIDE SEQUENCE [LARGE SCALE GENOMIC DNA]</scope>
    <source>
        <strain evidence="1">P6</strain>
    </source>
</reference>
<accession>A0ACC0WTT2</accession>
<organism evidence="1 2">
    <name type="scientific">Peronosclerospora sorghi</name>
    <dbReference type="NCBI Taxonomy" id="230839"/>
    <lineage>
        <taxon>Eukaryota</taxon>
        <taxon>Sar</taxon>
        <taxon>Stramenopiles</taxon>
        <taxon>Oomycota</taxon>
        <taxon>Peronosporomycetes</taxon>
        <taxon>Peronosporales</taxon>
        <taxon>Peronosporaceae</taxon>
        <taxon>Peronosclerospora</taxon>
    </lineage>
</organism>
<gene>
    <name evidence="1" type="ORF">PsorP6_000017</name>
</gene>
<name>A0ACC0WTT2_9STRA</name>
<evidence type="ECO:0000313" key="2">
    <source>
        <dbReference type="Proteomes" id="UP001163321"/>
    </source>
</evidence>
<protein>
    <submittedName>
        <fullName evidence="1">Uncharacterized protein</fullName>
    </submittedName>
</protein>